<dbReference type="Gene3D" id="1.10.10.60">
    <property type="entry name" value="Homeodomain-like"/>
    <property type="match status" value="2"/>
</dbReference>
<feature type="domain" description="HTH myb-type" evidence="6">
    <location>
        <begin position="26"/>
        <end position="79"/>
    </location>
</feature>
<feature type="compositionally biased region" description="Polar residues" evidence="4">
    <location>
        <begin position="10"/>
        <end position="24"/>
    </location>
</feature>
<dbReference type="GO" id="GO:0003700">
    <property type="term" value="F:DNA-binding transcription factor activity"/>
    <property type="evidence" value="ECO:0007669"/>
    <property type="project" value="TreeGrafter"/>
</dbReference>
<dbReference type="AlphaFoldDB" id="A0A9W8EHX5"/>
<dbReference type="PANTHER" id="PTHR46380:SF2">
    <property type="entry name" value="CYCLIN-D-BINDING MYB-LIKE TRANSCRIPTION FACTOR 1"/>
    <property type="match status" value="1"/>
</dbReference>
<dbReference type="PROSITE" id="PS50090">
    <property type="entry name" value="MYB_LIKE"/>
    <property type="match status" value="3"/>
</dbReference>
<proteinExistence type="predicted"/>
<keyword evidence="8" id="KW-1185">Reference proteome</keyword>
<organism evidence="7 8">
    <name type="scientific">Coemansia thaxteri</name>
    <dbReference type="NCBI Taxonomy" id="2663907"/>
    <lineage>
        <taxon>Eukaryota</taxon>
        <taxon>Fungi</taxon>
        <taxon>Fungi incertae sedis</taxon>
        <taxon>Zoopagomycota</taxon>
        <taxon>Kickxellomycotina</taxon>
        <taxon>Kickxellomycetes</taxon>
        <taxon>Kickxellales</taxon>
        <taxon>Kickxellaceae</taxon>
        <taxon>Coemansia</taxon>
    </lineage>
</organism>
<dbReference type="InterPro" id="IPR017930">
    <property type="entry name" value="Myb_dom"/>
</dbReference>
<evidence type="ECO:0000259" key="5">
    <source>
        <dbReference type="PROSITE" id="PS50090"/>
    </source>
</evidence>
<comment type="subcellular location">
    <subcellularLocation>
        <location evidence="1">Nucleus</location>
    </subcellularLocation>
</comment>
<dbReference type="InterPro" id="IPR051651">
    <property type="entry name" value="DMTF1_DNA-bind_reg"/>
</dbReference>
<keyword evidence="3" id="KW-0539">Nucleus</keyword>
<evidence type="ECO:0000259" key="6">
    <source>
        <dbReference type="PROSITE" id="PS51294"/>
    </source>
</evidence>
<reference evidence="7" key="1">
    <citation type="submission" date="2022-07" db="EMBL/GenBank/DDBJ databases">
        <title>Phylogenomic reconstructions and comparative analyses of Kickxellomycotina fungi.</title>
        <authorList>
            <person name="Reynolds N.K."/>
            <person name="Stajich J.E."/>
            <person name="Barry K."/>
            <person name="Grigoriev I.V."/>
            <person name="Crous P."/>
            <person name="Smith M.E."/>
        </authorList>
    </citation>
    <scope>NUCLEOTIDE SEQUENCE</scope>
    <source>
        <strain evidence="7">IMI 214461</strain>
    </source>
</reference>
<dbReference type="SMART" id="SM00717">
    <property type="entry name" value="SANT"/>
    <property type="match status" value="3"/>
</dbReference>
<feature type="region of interest" description="Disordered" evidence="4">
    <location>
        <begin position="1"/>
        <end position="25"/>
    </location>
</feature>
<feature type="domain" description="Myb-like" evidence="5">
    <location>
        <begin position="154"/>
        <end position="224"/>
    </location>
</feature>
<feature type="domain" description="Myb-like" evidence="5">
    <location>
        <begin position="24"/>
        <end position="75"/>
    </location>
</feature>
<evidence type="ECO:0000313" key="8">
    <source>
        <dbReference type="Proteomes" id="UP001150907"/>
    </source>
</evidence>
<dbReference type="InterPro" id="IPR001005">
    <property type="entry name" value="SANT/Myb"/>
</dbReference>
<dbReference type="Pfam" id="PF00249">
    <property type="entry name" value="Myb_DNA-binding"/>
    <property type="match status" value="1"/>
</dbReference>
<evidence type="ECO:0000313" key="7">
    <source>
        <dbReference type="EMBL" id="KAJ2000281.1"/>
    </source>
</evidence>
<dbReference type="CDD" id="cd00167">
    <property type="entry name" value="SANT"/>
    <property type="match status" value="1"/>
</dbReference>
<feature type="domain" description="Myb-like" evidence="5">
    <location>
        <begin position="78"/>
        <end position="134"/>
    </location>
</feature>
<dbReference type="GO" id="GO:0005634">
    <property type="term" value="C:nucleus"/>
    <property type="evidence" value="ECO:0007669"/>
    <property type="project" value="UniProtKB-SubCell"/>
</dbReference>
<dbReference type="EMBL" id="JANBQF010000556">
    <property type="protein sequence ID" value="KAJ2000281.1"/>
    <property type="molecule type" value="Genomic_DNA"/>
</dbReference>
<dbReference type="InterPro" id="IPR009057">
    <property type="entry name" value="Homeodomain-like_sf"/>
</dbReference>
<evidence type="ECO:0000256" key="2">
    <source>
        <dbReference type="ARBA" id="ARBA00023125"/>
    </source>
</evidence>
<dbReference type="SUPFAM" id="SSF46689">
    <property type="entry name" value="Homeodomain-like"/>
    <property type="match status" value="2"/>
</dbReference>
<comment type="caution">
    <text evidence="7">The sequence shown here is derived from an EMBL/GenBank/DDBJ whole genome shotgun (WGS) entry which is preliminary data.</text>
</comment>
<sequence>MPIRQPQPRRLSSTVESSNSTQTVTRKHRYNWTQADDELLKSLVDEHGTKWSLISRRMDLGIGVMNYRRRWEVLHSTNQGTWTLVEDKKLDNVISTMVNSEQPFGSRGWWVKAARLLDTKRSARDCYWRWNYALKKLRGVSDSPVRINGKNIMRWSEDENRRLANAVRALTDPGELGAIVDRVCDEEPWLLLNMNTSRNMPIGFWLHVAGVVGTRTAQQCRLRWLIKQNYFKLGDTSTRTFTSIGEIKQLARLIERHGRKWEYLSATYYPQLKPRYLMFVYNEWARVADMYKVDPQTIDPEKILVDYAPGKRMAFRPTGTDGMYNPNGALKLVKRRRAISPMLPFHLALMRVRSERHKYSDKDSTRVYHFIPKDDRASKELTTLYSSSSTIDRLVAAVSVHGKDWAAVGKELGIRPQICSNLFDAASKIIPAFKDIPPIDKSGDDVKCSPPVQQ</sequence>
<evidence type="ECO:0000256" key="1">
    <source>
        <dbReference type="ARBA" id="ARBA00004123"/>
    </source>
</evidence>
<dbReference type="PROSITE" id="PS51294">
    <property type="entry name" value="HTH_MYB"/>
    <property type="match status" value="1"/>
</dbReference>
<keyword evidence="2" id="KW-0238">DNA-binding</keyword>
<gene>
    <name evidence="7" type="ORF">H4R26_004685</name>
</gene>
<evidence type="ECO:0000256" key="3">
    <source>
        <dbReference type="ARBA" id="ARBA00023242"/>
    </source>
</evidence>
<dbReference type="Proteomes" id="UP001150907">
    <property type="component" value="Unassembled WGS sequence"/>
</dbReference>
<dbReference type="OrthoDB" id="2143914at2759"/>
<dbReference type="PANTHER" id="PTHR46380">
    <property type="entry name" value="CYCLIN-D-BINDING MYB-LIKE TRANSCRIPTION FACTOR 1"/>
    <property type="match status" value="1"/>
</dbReference>
<protein>
    <submittedName>
        <fullName evidence="7">Uncharacterized protein</fullName>
    </submittedName>
</protein>
<accession>A0A9W8EHX5</accession>
<evidence type="ECO:0000256" key="4">
    <source>
        <dbReference type="SAM" id="MobiDB-lite"/>
    </source>
</evidence>
<dbReference type="GO" id="GO:0000976">
    <property type="term" value="F:transcription cis-regulatory region binding"/>
    <property type="evidence" value="ECO:0007669"/>
    <property type="project" value="TreeGrafter"/>
</dbReference>
<name>A0A9W8EHX5_9FUNG</name>